<accession>A0A9W9A243</accession>
<keyword evidence="1 3" id="KW-0597">Phosphoprotein</keyword>
<dbReference type="Pfam" id="PF00072">
    <property type="entry name" value="Response_reg"/>
    <property type="match status" value="1"/>
</dbReference>
<keyword evidence="7" id="KW-1185">Reference proteome</keyword>
<feature type="region of interest" description="Disordered" evidence="4">
    <location>
        <begin position="561"/>
        <end position="581"/>
    </location>
</feature>
<feature type="compositionally biased region" description="Polar residues" evidence="4">
    <location>
        <begin position="673"/>
        <end position="685"/>
    </location>
</feature>
<feature type="region of interest" description="Disordered" evidence="4">
    <location>
        <begin position="778"/>
        <end position="909"/>
    </location>
</feature>
<feature type="region of interest" description="Disordered" evidence="4">
    <location>
        <begin position="668"/>
        <end position="704"/>
    </location>
</feature>
<protein>
    <recommendedName>
        <fullName evidence="5">Response regulatory domain-containing protein</fullName>
    </recommendedName>
</protein>
<name>A0A9W9A243_9AGAR</name>
<dbReference type="InterPro" id="IPR011006">
    <property type="entry name" value="CheY-like_superfamily"/>
</dbReference>
<feature type="compositionally biased region" description="Polar residues" evidence="4">
    <location>
        <begin position="806"/>
        <end position="825"/>
    </location>
</feature>
<feature type="domain" description="Response regulatory" evidence="5">
    <location>
        <begin position="919"/>
        <end position="1071"/>
    </location>
</feature>
<evidence type="ECO:0000256" key="2">
    <source>
        <dbReference type="ARBA" id="ARBA00023012"/>
    </source>
</evidence>
<dbReference type="SUPFAM" id="SSF52172">
    <property type="entry name" value="CheY-like"/>
    <property type="match status" value="1"/>
</dbReference>
<dbReference type="Gene3D" id="3.40.50.2300">
    <property type="match status" value="1"/>
</dbReference>
<evidence type="ECO:0000256" key="3">
    <source>
        <dbReference type="PROSITE-ProRule" id="PRU00169"/>
    </source>
</evidence>
<dbReference type="CDD" id="cd17546">
    <property type="entry name" value="REC_hyHK_CKI1_RcsC-like"/>
    <property type="match status" value="1"/>
</dbReference>
<feature type="modified residue" description="4-aspartylphosphate" evidence="3">
    <location>
        <position position="968"/>
    </location>
</feature>
<feature type="compositionally biased region" description="Low complexity" evidence="4">
    <location>
        <begin position="43"/>
        <end position="73"/>
    </location>
</feature>
<dbReference type="PANTHER" id="PTHR45339:SF1">
    <property type="entry name" value="HYBRID SIGNAL TRANSDUCTION HISTIDINE KINASE J"/>
    <property type="match status" value="1"/>
</dbReference>
<dbReference type="FunFam" id="3.40.50.2300:FF:000146">
    <property type="entry name" value="Putative two-component response regulator SSK1p"/>
    <property type="match status" value="1"/>
</dbReference>
<dbReference type="SMART" id="SM00448">
    <property type="entry name" value="REC"/>
    <property type="match status" value="1"/>
</dbReference>
<feature type="compositionally biased region" description="Basic and acidic residues" evidence="4">
    <location>
        <begin position="846"/>
        <end position="862"/>
    </location>
</feature>
<feature type="region of interest" description="Disordered" evidence="4">
    <location>
        <begin position="1098"/>
        <end position="1154"/>
    </location>
</feature>
<evidence type="ECO:0000313" key="7">
    <source>
        <dbReference type="Proteomes" id="UP001150266"/>
    </source>
</evidence>
<proteinExistence type="predicted"/>
<feature type="compositionally biased region" description="Low complexity" evidence="4">
    <location>
        <begin position="829"/>
        <end position="844"/>
    </location>
</feature>
<dbReference type="PROSITE" id="PS50110">
    <property type="entry name" value="RESPONSE_REGULATORY"/>
    <property type="match status" value="1"/>
</dbReference>
<dbReference type="OrthoDB" id="21225at2759"/>
<feature type="region of interest" description="Disordered" evidence="4">
    <location>
        <begin position="486"/>
        <end position="528"/>
    </location>
</feature>
<dbReference type="GO" id="GO:0000156">
    <property type="term" value="F:phosphorelay response regulator activity"/>
    <property type="evidence" value="ECO:0007669"/>
    <property type="project" value="UniProtKB-ARBA"/>
</dbReference>
<evidence type="ECO:0000256" key="4">
    <source>
        <dbReference type="SAM" id="MobiDB-lite"/>
    </source>
</evidence>
<gene>
    <name evidence="6" type="ORF">J3R30DRAFT_3340563</name>
</gene>
<keyword evidence="2" id="KW-0902">Two-component regulatory system</keyword>
<feature type="region of interest" description="Disordered" evidence="4">
    <location>
        <begin position="43"/>
        <end position="150"/>
    </location>
</feature>
<feature type="compositionally biased region" description="Pro residues" evidence="4">
    <location>
        <begin position="513"/>
        <end position="523"/>
    </location>
</feature>
<organism evidence="6 7">
    <name type="scientific">Lentinula aciculospora</name>
    <dbReference type="NCBI Taxonomy" id="153920"/>
    <lineage>
        <taxon>Eukaryota</taxon>
        <taxon>Fungi</taxon>
        <taxon>Dikarya</taxon>
        <taxon>Basidiomycota</taxon>
        <taxon>Agaricomycotina</taxon>
        <taxon>Agaricomycetes</taxon>
        <taxon>Agaricomycetidae</taxon>
        <taxon>Agaricales</taxon>
        <taxon>Marasmiineae</taxon>
        <taxon>Omphalotaceae</taxon>
        <taxon>Lentinula</taxon>
    </lineage>
</organism>
<evidence type="ECO:0000313" key="6">
    <source>
        <dbReference type="EMBL" id="KAJ4472035.1"/>
    </source>
</evidence>
<feature type="compositionally biased region" description="Basic residues" evidence="4">
    <location>
        <begin position="561"/>
        <end position="573"/>
    </location>
</feature>
<feature type="region of interest" description="Disordered" evidence="4">
    <location>
        <begin position="1170"/>
        <end position="1295"/>
    </location>
</feature>
<feature type="compositionally biased region" description="Basic and acidic residues" evidence="4">
    <location>
        <begin position="1170"/>
        <end position="1182"/>
    </location>
</feature>
<feature type="compositionally biased region" description="Basic and acidic residues" evidence="4">
    <location>
        <begin position="1283"/>
        <end position="1295"/>
    </location>
</feature>
<evidence type="ECO:0000259" key="5">
    <source>
        <dbReference type="PROSITE" id="PS50110"/>
    </source>
</evidence>
<feature type="region of interest" description="Disordered" evidence="4">
    <location>
        <begin position="1"/>
        <end position="23"/>
    </location>
</feature>
<feature type="compositionally biased region" description="Polar residues" evidence="4">
    <location>
        <begin position="1193"/>
        <end position="1206"/>
    </location>
</feature>
<dbReference type="EMBL" id="JAOTPV010000021">
    <property type="protein sequence ID" value="KAJ4472035.1"/>
    <property type="molecule type" value="Genomic_DNA"/>
</dbReference>
<dbReference type="PANTHER" id="PTHR45339">
    <property type="entry name" value="HYBRID SIGNAL TRANSDUCTION HISTIDINE KINASE J"/>
    <property type="match status" value="1"/>
</dbReference>
<sequence>MVMSPSNSGRLPEAGPSLTEAADGEHLVQDAVILDMAPFNKFSIISPSEPSRPISTPTSSDRPALSSSDSGGDSSDDDSGQERENGDTFDANHSPSLHRLRPVLPGPSTQSHPRFSRAFTLPLPSQLGHLNHPHRPSSSSLMKPAYSEPVSPQLDPFKELSLELADSVQAVIQTMLQISPAQVLDPAKEQFSACALSVPTPSMSAMFTAMKNLNYIAANMAAFAAEDKHSKASSFSSKRHDDFDIGELLQSIGDALSASAAQVGVDLVLFHGDVALRHVWVKGDESGMRYLLSLLITQILTSCQRGDTIELGLFVNRSPSTRRQNSTSSESAEDDLLRSNALHLEGEGPFKCVVGLFHRFSPASTSGNIARPQPSFSSINLKRLLTIVGATLSDYEQTFDGSIEIGRSCRLTFALDGGISPQQTPATVTEDNGNSASEPTLEQLSTFVDSLKGKKVHLYASSKGSFAHHLTSYLTAWGMDVSHISSEGGVEDIPEPPPSPQTTSNIEGYTPSGIPPKTEPPRQPKSQPVSFIFIDDDVNVLKERVQAIREEQVYPLHLNSRKRPSLAAHHRPRSSPQVARISSGGNVTPVVILHFTSLANFKVTKDAVQSVLNSYRSTILPLPEIMVIPKPAGPRRFLTLLHTAVTKPIVDPFFCPIATTPNSPYTVGGGSFFSPQHPHNGSPRTPSVHRPSGSRSNSDRSSRSVNNVFENHVNLPPSPLGMQESSEYFSETVGKFRETPVKLGDTARAGVILQSPDGQPTGIFFSPRAEKTNMFSSHGMERDRGHLSVVSGPRRSLSSIEGPPVTFSSLHQSTSGELAQRSSAVEVNVQTPSRQNSSSSVSPRIEASEAHIEPQSVRKNDSGSRPATLPAPSSPLVDSTASLLRNPRRSKLDGKSLSPIVTGKKGKSPADGNIVPPISVLIVDDNPINRTILSTFMKKNRIKYDVASNGKEAVEKWKTGAFHLILMDIQMPVMDGIDATRTIRNIERVNSGYIQPSPSIEFEDLFSSSKSDDTDSKTSAASPYRSSVIIVALTASSLQSDRIAALTAGCNDFLTKPVSLQWLNNKLIEWGSIKALSMYADMNPEVVKTQTDQAKNIAERLHVPKGRKTPPSPPAPRSPAVQPATHTPSPVSAPAQSPSPHSGTSSALWSPAQPSAAMSFRAHIGLKSPEHSEDLNHRDLRNPADQPAPTPLCPSSASVNLSSPVQSPFPEGLNGFIKDRPRFDPNASTSTLKQGDIFRPKSSDVASSENVRESGSTSSVSRSPSPTTPATPGSPMLPATMGDEEKNKLADIEDPTDLRLELNVPGGCMELYTQGDNGDSLVVPP</sequence>
<dbReference type="Proteomes" id="UP001150266">
    <property type="component" value="Unassembled WGS sequence"/>
</dbReference>
<feature type="compositionally biased region" description="Low complexity" evidence="4">
    <location>
        <begin position="1118"/>
        <end position="1142"/>
    </location>
</feature>
<feature type="compositionally biased region" description="Low complexity" evidence="4">
    <location>
        <begin position="1254"/>
        <end position="1274"/>
    </location>
</feature>
<evidence type="ECO:0000256" key="1">
    <source>
        <dbReference type="ARBA" id="ARBA00022553"/>
    </source>
</evidence>
<reference evidence="6" key="1">
    <citation type="submission" date="2022-08" db="EMBL/GenBank/DDBJ databases">
        <title>A Global Phylogenomic Analysis of the Shiitake Genus Lentinula.</title>
        <authorList>
            <consortium name="DOE Joint Genome Institute"/>
            <person name="Sierra-Patev S."/>
            <person name="Min B."/>
            <person name="Naranjo-Ortiz M."/>
            <person name="Looney B."/>
            <person name="Konkel Z."/>
            <person name="Slot J.C."/>
            <person name="Sakamoto Y."/>
            <person name="Steenwyk J.L."/>
            <person name="Rokas A."/>
            <person name="Carro J."/>
            <person name="Camarero S."/>
            <person name="Ferreira P."/>
            <person name="Molpeceres G."/>
            <person name="Ruiz-Duenas F.J."/>
            <person name="Serrano A."/>
            <person name="Henrissat B."/>
            <person name="Drula E."/>
            <person name="Hughes K.W."/>
            <person name="Mata J.L."/>
            <person name="Ishikawa N.K."/>
            <person name="Vargas-Isla R."/>
            <person name="Ushijima S."/>
            <person name="Smith C.A."/>
            <person name="Ahrendt S."/>
            <person name="Andreopoulos W."/>
            <person name="He G."/>
            <person name="Labutti K."/>
            <person name="Lipzen A."/>
            <person name="Ng V."/>
            <person name="Riley R."/>
            <person name="Sandor L."/>
            <person name="Barry K."/>
            <person name="Martinez A.T."/>
            <person name="Xiao Y."/>
            <person name="Gibbons J.G."/>
            <person name="Terashima K."/>
            <person name="Grigoriev I.V."/>
            <person name="Hibbett D.S."/>
        </authorList>
    </citation>
    <scope>NUCLEOTIDE SEQUENCE</scope>
    <source>
        <strain evidence="6">JLM2183</strain>
    </source>
</reference>
<dbReference type="InterPro" id="IPR001789">
    <property type="entry name" value="Sig_transdc_resp-reg_receiver"/>
</dbReference>
<comment type="caution">
    <text evidence="6">The sequence shown here is derived from an EMBL/GenBank/DDBJ whole genome shotgun (WGS) entry which is preliminary data.</text>
</comment>